<dbReference type="Pfam" id="PF01129">
    <property type="entry name" value="ART"/>
    <property type="match status" value="1"/>
</dbReference>
<dbReference type="EMBL" id="CP010029">
    <property type="protein sequence ID" value="ANI31342.1"/>
    <property type="molecule type" value="Genomic_DNA"/>
</dbReference>
<keyword evidence="7" id="KW-0175">Coiled coil</keyword>
<dbReference type="Gene3D" id="3.90.176.10">
    <property type="entry name" value="Toxin ADP-ribosyltransferase, Chain A, domain 1"/>
    <property type="match status" value="1"/>
</dbReference>
<evidence type="ECO:0000256" key="4">
    <source>
        <dbReference type="ARBA" id="ARBA00022679"/>
    </source>
</evidence>
<evidence type="ECO:0000256" key="5">
    <source>
        <dbReference type="ARBA" id="ARBA00022695"/>
    </source>
</evidence>
<organism evidence="8 9">
    <name type="scientific">Yersinia entomophaga</name>
    <dbReference type="NCBI Taxonomy" id="935293"/>
    <lineage>
        <taxon>Bacteria</taxon>
        <taxon>Pseudomonadati</taxon>
        <taxon>Pseudomonadota</taxon>
        <taxon>Gammaproteobacteria</taxon>
        <taxon>Enterobacterales</taxon>
        <taxon>Yersiniaceae</taxon>
        <taxon>Yersinia</taxon>
    </lineage>
</organism>
<sequence>MSNINTSSPSPLMNLPTKNNLYKRIETLGQEVKKIKNELSTIKVQINEGKRAIRSNNILLKSLTGISNKHGDDVNVRLKNGSVKFGQGSNFLKNFVSGSRYQAERQEAAKYFGAEGCEVSAADGISKLNQKINIIKSALLGLEENKGLQEAKLEGVNDKKHRVDQQLQQIVAAEAKVRKADEANQKIRNDFSMVYQSNAGCKALNVEARYQFGQGRSPGSLSGSKVIAEYERVHGDNIFGRGNKNLKTTLKFNCSDLAQLVKTGAKAWYTPTSKNIITHRGQGITSAGINKLISQFNSDKTQNQTTTYSLGQFFSTSGDKKVAQDFANRSQDSERVMFEVKGNSGRGIFVSGGLAFENNEHEVLYSPLANFKVTSITQNNMGTYHVKLSEVEQNKKARLLPY</sequence>
<reference evidence="9" key="1">
    <citation type="journal article" date="2016" name="Toxins">
        <title>The Draft Genome Sequence of the Yersinia entomophaga Entomopathogenic Type Strain MH96T.</title>
        <authorList>
            <person name="Hurst M.R."/>
            <person name="Beattie A."/>
            <person name="Altermann E."/>
            <person name="Moraga R.M."/>
            <person name="Harper L.A."/>
            <person name="Calder J."/>
            <person name="Laugraud A."/>
        </authorList>
    </citation>
    <scope>NUCLEOTIDE SEQUENCE [LARGE SCALE GENOMIC DNA]</scope>
    <source>
        <strain evidence="9">MH96</strain>
    </source>
</reference>
<proteinExistence type="inferred from homology"/>
<evidence type="ECO:0000256" key="6">
    <source>
        <dbReference type="ARBA" id="ARBA00047597"/>
    </source>
</evidence>
<keyword evidence="5" id="KW-0548">Nucleotidyltransferase</keyword>
<dbReference type="SUPFAM" id="SSF56399">
    <property type="entry name" value="ADP-ribosylation"/>
    <property type="match status" value="1"/>
</dbReference>
<accession>A0ABN4Q1S7</accession>
<name>A0ABN4Q1S7_YERET</name>
<feature type="coiled-coil region" evidence="7">
    <location>
        <begin position="125"/>
        <end position="190"/>
    </location>
</feature>
<keyword evidence="3" id="KW-0328">Glycosyltransferase</keyword>
<keyword evidence="4" id="KW-0808">Transferase</keyword>
<evidence type="ECO:0000256" key="1">
    <source>
        <dbReference type="ARBA" id="ARBA00009558"/>
    </source>
</evidence>
<evidence type="ECO:0000256" key="3">
    <source>
        <dbReference type="ARBA" id="ARBA00022676"/>
    </source>
</evidence>
<evidence type="ECO:0000256" key="7">
    <source>
        <dbReference type="SAM" id="Coils"/>
    </source>
</evidence>
<evidence type="ECO:0000313" key="9">
    <source>
        <dbReference type="Proteomes" id="UP000266744"/>
    </source>
</evidence>
<dbReference type="InterPro" id="IPR000768">
    <property type="entry name" value="ART"/>
</dbReference>
<gene>
    <name evidence="8" type="ORF">PL78_16145</name>
</gene>
<feature type="coiled-coil region" evidence="7">
    <location>
        <begin position="18"/>
        <end position="45"/>
    </location>
</feature>
<comment type="similarity">
    <text evidence="1">Belongs to the Arg-specific ADP-ribosyltransferase family.</text>
</comment>
<comment type="catalytic activity">
    <reaction evidence="6">
        <text>L-arginyl-[protein] + NAD(+) = N(omega)-(ADP-D-ribosyl)-L-arginyl-[protein] + nicotinamide + H(+)</text>
        <dbReference type="Rhea" id="RHEA:19149"/>
        <dbReference type="Rhea" id="RHEA-COMP:10532"/>
        <dbReference type="Rhea" id="RHEA-COMP:15087"/>
        <dbReference type="ChEBI" id="CHEBI:15378"/>
        <dbReference type="ChEBI" id="CHEBI:17154"/>
        <dbReference type="ChEBI" id="CHEBI:29965"/>
        <dbReference type="ChEBI" id="CHEBI:57540"/>
        <dbReference type="ChEBI" id="CHEBI:142554"/>
        <dbReference type="EC" id="2.4.2.31"/>
    </reaction>
</comment>
<evidence type="ECO:0000313" key="8">
    <source>
        <dbReference type="EMBL" id="ANI31342.1"/>
    </source>
</evidence>
<protein>
    <recommendedName>
        <fullName evidence="2">NAD(+)--protein-arginine ADP-ribosyltransferase</fullName>
        <ecNumber evidence="2">2.4.2.31</ecNumber>
    </recommendedName>
</protein>
<dbReference type="Proteomes" id="UP000266744">
    <property type="component" value="Chromosome"/>
</dbReference>
<dbReference type="EC" id="2.4.2.31" evidence="2"/>
<keyword evidence="9" id="KW-1185">Reference proteome</keyword>
<evidence type="ECO:0000256" key="2">
    <source>
        <dbReference type="ARBA" id="ARBA00012031"/>
    </source>
</evidence>